<dbReference type="EMBL" id="MN740341">
    <property type="protein sequence ID" value="QHU01421.1"/>
    <property type="molecule type" value="Genomic_DNA"/>
</dbReference>
<evidence type="ECO:0000259" key="1">
    <source>
        <dbReference type="Pfam" id="PF19026"/>
    </source>
</evidence>
<protein>
    <recommendedName>
        <fullName evidence="1">Nascent polypeptide-associated complex subunit alpha-like UBA domain-containing protein</fullName>
    </recommendedName>
</protein>
<dbReference type="InterPro" id="IPR044034">
    <property type="entry name" value="NAC-like_UBA"/>
</dbReference>
<evidence type="ECO:0000313" key="2">
    <source>
        <dbReference type="EMBL" id="QHU01421.1"/>
    </source>
</evidence>
<proteinExistence type="predicted"/>
<feature type="domain" description="Nascent polypeptide-associated complex subunit alpha-like UBA" evidence="1">
    <location>
        <begin position="3"/>
        <end position="37"/>
    </location>
</feature>
<accession>A0A6C0J9E6</accession>
<organism evidence="2">
    <name type="scientific">viral metagenome</name>
    <dbReference type="NCBI Taxonomy" id="1070528"/>
    <lineage>
        <taxon>unclassified sequences</taxon>
        <taxon>metagenomes</taxon>
        <taxon>organismal metagenomes</taxon>
    </lineage>
</organism>
<name>A0A6C0J9E6_9ZZZZ</name>
<sequence length="136" mass="15864">MTSITDEDVDILMKQCSITKEKAREILIFNEGNIVESIIMINTDKIDLNNLQNDKKVVVEEETDDFLVDSSKQENIKKYRDIVDSKDIVYNQKQKEKEEKELLKSNGQDIQKPTLSIEELYYLERGKSSFNSIRVL</sequence>
<dbReference type="AlphaFoldDB" id="A0A6C0J9E6"/>
<dbReference type="Gene3D" id="1.10.8.10">
    <property type="entry name" value="DNA helicase RuvA subunit, C-terminal domain"/>
    <property type="match status" value="1"/>
</dbReference>
<dbReference type="Pfam" id="PF19026">
    <property type="entry name" value="UBA_HYPK"/>
    <property type="match status" value="1"/>
</dbReference>
<reference evidence="2" key="1">
    <citation type="journal article" date="2020" name="Nature">
        <title>Giant virus diversity and host interactions through global metagenomics.</title>
        <authorList>
            <person name="Schulz F."/>
            <person name="Roux S."/>
            <person name="Paez-Espino D."/>
            <person name="Jungbluth S."/>
            <person name="Walsh D.A."/>
            <person name="Denef V.J."/>
            <person name="McMahon K.D."/>
            <person name="Konstantinidis K.T."/>
            <person name="Eloe-Fadrosh E.A."/>
            <person name="Kyrpides N.C."/>
            <person name="Woyke T."/>
        </authorList>
    </citation>
    <scope>NUCLEOTIDE SEQUENCE</scope>
    <source>
        <strain evidence="2">GVMAG-M-3300025860-25</strain>
    </source>
</reference>